<gene>
    <name evidence="9" type="primary">LOC108669160</name>
</gene>
<accession>A0A8B7NEB6</accession>
<evidence type="ECO:0000256" key="7">
    <source>
        <dbReference type="SAM" id="Phobius"/>
    </source>
</evidence>
<dbReference type="OrthoDB" id="8193498at2759"/>
<evidence type="ECO:0000256" key="4">
    <source>
        <dbReference type="ARBA" id="ARBA00022989"/>
    </source>
</evidence>
<keyword evidence="3 7" id="KW-0812">Transmembrane</keyword>
<keyword evidence="8" id="KW-1185">Reference proteome</keyword>
<dbReference type="AlphaFoldDB" id="A0A8B7NEB6"/>
<dbReference type="GO" id="GO:0016020">
    <property type="term" value="C:membrane"/>
    <property type="evidence" value="ECO:0007669"/>
    <property type="project" value="UniProtKB-SubCell"/>
</dbReference>
<dbReference type="RefSeq" id="XP_018011948.1">
    <property type="nucleotide sequence ID" value="XM_018156459.2"/>
</dbReference>
<dbReference type="GeneID" id="108669160"/>
<reference evidence="9" key="1">
    <citation type="submission" date="2025-08" db="UniProtKB">
        <authorList>
            <consortium name="RefSeq"/>
        </authorList>
    </citation>
    <scope>IDENTIFICATION</scope>
    <source>
        <tissue evidence="9">Whole organism</tissue>
    </source>
</reference>
<dbReference type="PANTHER" id="PTHR13674">
    <property type="entry name" value="GROWTH AND TRANSFORMATION-DEPENDENT PROTEIN"/>
    <property type="match status" value="1"/>
</dbReference>
<keyword evidence="4 7" id="KW-1133">Transmembrane helix</keyword>
<organism evidence="8 9">
    <name type="scientific">Hyalella azteca</name>
    <name type="common">Amphipod</name>
    <dbReference type="NCBI Taxonomy" id="294128"/>
    <lineage>
        <taxon>Eukaryota</taxon>
        <taxon>Metazoa</taxon>
        <taxon>Ecdysozoa</taxon>
        <taxon>Arthropoda</taxon>
        <taxon>Crustacea</taxon>
        <taxon>Multicrustacea</taxon>
        <taxon>Malacostraca</taxon>
        <taxon>Eumalacostraca</taxon>
        <taxon>Peracarida</taxon>
        <taxon>Amphipoda</taxon>
        <taxon>Senticaudata</taxon>
        <taxon>Talitrida</taxon>
        <taxon>Talitroidea</taxon>
        <taxon>Hyalellidae</taxon>
        <taxon>Hyalella</taxon>
    </lineage>
</organism>
<evidence type="ECO:0000256" key="1">
    <source>
        <dbReference type="ARBA" id="ARBA00004167"/>
    </source>
</evidence>
<evidence type="ECO:0000313" key="9">
    <source>
        <dbReference type="RefSeq" id="XP_018011948.1"/>
    </source>
</evidence>
<feature type="transmembrane region" description="Helical" evidence="7">
    <location>
        <begin position="111"/>
        <end position="131"/>
    </location>
</feature>
<evidence type="ECO:0000256" key="5">
    <source>
        <dbReference type="ARBA" id="ARBA00023136"/>
    </source>
</evidence>
<protein>
    <submittedName>
        <fullName evidence="9">Uncharacterized protein LOC108669160</fullName>
    </submittedName>
</protein>
<sequence length="172" mass="19318">MSSSQLKFFRLCKSLNLTRNYQVLQTPSGWRHFSSLGKQILKPVVDSNDSQSKERTSGTNFHNDNPGIPTIHLKPFQKRYLLLALKHKSIHEIPDELSVAQINTLYVRARITLNLILAGCVLILCVITVSLGKSDSEKGVTIEKINLDWHQKIKADNANEQEQSKAGRPAEG</sequence>
<evidence type="ECO:0000256" key="3">
    <source>
        <dbReference type="ARBA" id="ARBA00022692"/>
    </source>
</evidence>
<evidence type="ECO:0000313" key="8">
    <source>
        <dbReference type="Proteomes" id="UP000694843"/>
    </source>
</evidence>
<dbReference type="InterPro" id="IPR009432">
    <property type="entry name" value="DUF1075"/>
</dbReference>
<dbReference type="Pfam" id="PF06388">
    <property type="entry name" value="DUF1075"/>
    <property type="match status" value="1"/>
</dbReference>
<comment type="similarity">
    <text evidence="2">Belongs to the UPF0389 family.</text>
</comment>
<evidence type="ECO:0000256" key="2">
    <source>
        <dbReference type="ARBA" id="ARBA00007363"/>
    </source>
</evidence>
<evidence type="ECO:0000256" key="6">
    <source>
        <dbReference type="SAM" id="MobiDB-lite"/>
    </source>
</evidence>
<proteinExistence type="inferred from homology"/>
<keyword evidence="5 7" id="KW-0472">Membrane</keyword>
<feature type="region of interest" description="Disordered" evidence="6">
    <location>
        <begin position="46"/>
        <end position="66"/>
    </location>
</feature>
<dbReference type="Proteomes" id="UP000694843">
    <property type="component" value="Unplaced"/>
</dbReference>
<dbReference type="KEGG" id="hazt:108669160"/>
<comment type="subcellular location">
    <subcellularLocation>
        <location evidence="1">Membrane</location>
        <topology evidence="1">Single-pass membrane protein</topology>
    </subcellularLocation>
</comment>
<dbReference type="PANTHER" id="PTHR13674:SF5">
    <property type="entry name" value="UPF0389 PROTEIN CG9231"/>
    <property type="match status" value="1"/>
</dbReference>
<name>A0A8B7NEB6_HYAAZ</name>